<evidence type="ECO:0000313" key="3">
    <source>
        <dbReference type="Proteomes" id="UP001175228"/>
    </source>
</evidence>
<dbReference type="Proteomes" id="UP001175228">
    <property type="component" value="Unassembled WGS sequence"/>
</dbReference>
<feature type="compositionally biased region" description="Polar residues" evidence="1">
    <location>
        <begin position="1"/>
        <end position="10"/>
    </location>
</feature>
<evidence type="ECO:0000256" key="1">
    <source>
        <dbReference type="SAM" id="MobiDB-lite"/>
    </source>
</evidence>
<feature type="region of interest" description="Disordered" evidence="1">
    <location>
        <begin position="1"/>
        <end position="71"/>
    </location>
</feature>
<sequence length="297" mass="33106">MFESPSTTTTKKSDQPVGKMAARRPQNQRLVVPRLISKPSQKSESQQAEVFQISSAESSPKDTTSELPSDWEAKVGMGTTHTLWSQYGDDKGALTLYKGNQTVNDIAVKIDDGDGLFSSTPILKGDTSAEPADLFGPAPLLDRPPAKAQGDISGNQDCEVSADLVATLEDENRALLDTIMELRNSNTHFNEQRQKASMAEYMYIHLRQLQLQRSIVNFERHKISAEKLVDIFKQHLRELENIGNMFLEDLPESFGRMEFDEMFSGVKREPESVDIELEAPPAKKFRPVGYISKGAQA</sequence>
<reference evidence="2" key="1">
    <citation type="submission" date="2023-06" db="EMBL/GenBank/DDBJ databases">
        <authorList>
            <consortium name="Lawrence Berkeley National Laboratory"/>
            <person name="Ahrendt S."/>
            <person name="Sahu N."/>
            <person name="Indic B."/>
            <person name="Wong-Bajracharya J."/>
            <person name="Merenyi Z."/>
            <person name="Ke H.-M."/>
            <person name="Monk M."/>
            <person name="Kocsube S."/>
            <person name="Drula E."/>
            <person name="Lipzen A."/>
            <person name="Balint B."/>
            <person name="Henrissat B."/>
            <person name="Andreopoulos B."/>
            <person name="Martin F.M."/>
            <person name="Harder C.B."/>
            <person name="Rigling D."/>
            <person name="Ford K.L."/>
            <person name="Foster G.D."/>
            <person name="Pangilinan J."/>
            <person name="Papanicolaou A."/>
            <person name="Barry K."/>
            <person name="LaButti K."/>
            <person name="Viragh M."/>
            <person name="Koriabine M."/>
            <person name="Yan M."/>
            <person name="Riley R."/>
            <person name="Champramary S."/>
            <person name="Plett K.L."/>
            <person name="Tsai I.J."/>
            <person name="Slot J."/>
            <person name="Sipos G."/>
            <person name="Plett J."/>
            <person name="Nagy L.G."/>
            <person name="Grigoriev I.V."/>
        </authorList>
    </citation>
    <scope>NUCLEOTIDE SEQUENCE</scope>
    <source>
        <strain evidence="2">HWK02</strain>
    </source>
</reference>
<name>A0AA39QL51_9AGAR</name>
<organism evidence="2 3">
    <name type="scientific">Armillaria luteobubalina</name>
    <dbReference type="NCBI Taxonomy" id="153913"/>
    <lineage>
        <taxon>Eukaryota</taxon>
        <taxon>Fungi</taxon>
        <taxon>Dikarya</taxon>
        <taxon>Basidiomycota</taxon>
        <taxon>Agaricomycotina</taxon>
        <taxon>Agaricomycetes</taxon>
        <taxon>Agaricomycetidae</taxon>
        <taxon>Agaricales</taxon>
        <taxon>Marasmiineae</taxon>
        <taxon>Physalacriaceae</taxon>
        <taxon>Armillaria</taxon>
    </lineage>
</organism>
<proteinExistence type="predicted"/>
<comment type="caution">
    <text evidence="2">The sequence shown here is derived from an EMBL/GenBank/DDBJ whole genome shotgun (WGS) entry which is preliminary data.</text>
</comment>
<dbReference type="AlphaFoldDB" id="A0AA39QL51"/>
<accession>A0AA39QL51</accession>
<evidence type="ECO:0000313" key="2">
    <source>
        <dbReference type="EMBL" id="KAK0504324.1"/>
    </source>
</evidence>
<keyword evidence="3" id="KW-1185">Reference proteome</keyword>
<dbReference type="EMBL" id="JAUEPU010000003">
    <property type="protein sequence ID" value="KAK0504324.1"/>
    <property type="molecule type" value="Genomic_DNA"/>
</dbReference>
<gene>
    <name evidence="2" type="ORF">EDD18DRAFT_495821</name>
</gene>
<protein>
    <submittedName>
        <fullName evidence="2">Uncharacterized protein</fullName>
    </submittedName>
</protein>
<feature type="compositionally biased region" description="Polar residues" evidence="1">
    <location>
        <begin position="38"/>
        <end position="58"/>
    </location>
</feature>